<keyword evidence="1" id="KW-1133">Transmembrane helix</keyword>
<dbReference type="RefSeq" id="WP_248564572.1">
    <property type="nucleotide sequence ID" value="NZ_AP025698.1"/>
</dbReference>
<evidence type="ECO:0000313" key="3">
    <source>
        <dbReference type="Proteomes" id="UP000831817"/>
    </source>
</evidence>
<evidence type="ECO:0000256" key="1">
    <source>
        <dbReference type="SAM" id="Phobius"/>
    </source>
</evidence>
<dbReference type="GeneID" id="71964566"/>
<dbReference type="Proteomes" id="UP000831817">
    <property type="component" value="Chromosome"/>
</dbReference>
<proteinExistence type="predicted"/>
<keyword evidence="3" id="KW-1185">Reference proteome</keyword>
<reference evidence="2 3" key="1">
    <citation type="submission" date="2022-04" db="EMBL/GenBank/DDBJ databases">
        <title>Complete genome of Methanothermobacter tenebrarum strain RMAS.</title>
        <authorList>
            <person name="Nakamura K."/>
            <person name="Oshima K."/>
            <person name="Hattori M."/>
            <person name="Kamagata Y."/>
            <person name="Takamizawa K."/>
        </authorList>
    </citation>
    <scope>NUCLEOTIDE SEQUENCE [LARGE SCALE GENOMIC DNA]</scope>
    <source>
        <strain evidence="2 3">RMAS</strain>
    </source>
</reference>
<keyword evidence="1" id="KW-0812">Transmembrane</keyword>
<name>A0ABM7YBR1_9EURY</name>
<keyword evidence="1" id="KW-0472">Membrane</keyword>
<organism evidence="2 3">
    <name type="scientific">Methanothermobacter tenebrarum</name>
    <dbReference type="NCBI Taxonomy" id="680118"/>
    <lineage>
        <taxon>Archaea</taxon>
        <taxon>Methanobacteriati</taxon>
        <taxon>Methanobacteriota</taxon>
        <taxon>Methanomada group</taxon>
        <taxon>Methanobacteria</taxon>
        <taxon>Methanobacteriales</taxon>
        <taxon>Methanobacteriaceae</taxon>
        <taxon>Methanothermobacter</taxon>
    </lineage>
</organism>
<dbReference type="EMBL" id="AP025698">
    <property type="protein sequence ID" value="BDH78693.1"/>
    <property type="molecule type" value="Genomic_DNA"/>
</dbReference>
<accession>A0ABM7YBR1</accession>
<feature type="transmembrane region" description="Helical" evidence="1">
    <location>
        <begin position="6"/>
        <end position="27"/>
    </location>
</feature>
<protein>
    <submittedName>
        <fullName evidence="2">Uncharacterized protein</fullName>
    </submittedName>
</protein>
<sequence>MGFATNVLAGAVCVLLAAIMFYAGMLYHDIMSYPPWHDQGNPLNLIIQGPNTRY</sequence>
<gene>
    <name evidence="2" type="ORF">MTTB_00720</name>
</gene>
<evidence type="ECO:0000313" key="2">
    <source>
        <dbReference type="EMBL" id="BDH78693.1"/>
    </source>
</evidence>